<protein>
    <submittedName>
        <fullName evidence="2">Uncharacterized protein</fullName>
    </submittedName>
</protein>
<reference evidence="2 3" key="1">
    <citation type="submission" date="2016-12" db="EMBL/GenBank/DDBJ databases">
        <title>The genomes of Aspergillus section Nigri reveals drivers in fungal speciation.</title>
        <authorList>
            <consortium name="DOE Joint Genome Institute"/>
            <person name="Vesth T.C."/>
            <person name="Nybo J."/>
            <person name="Theobald S."/>
            <person name="Brandl J."/>
            <person name="Frisvad J.C."/>
            <person name="Nielsen K.F."/>
            <person name="Lyhne E.K."/>
            <person name="Kogle M.E."/>
            <person name="Kuo A."/>
            <person name="Riley R."/>
            <person name="Clum A."/>
            <person name="Nolan M."/>
            <person name="Lipzen A."/>
            <person name="Salamov A."/>
            <person name="Henrissat B."/>
            <person name="Wiebenga A."/>
            <person name="De Vries R.P."/>
            <person name="Grigoriev I.V."/>
            <person name="Mortensen U.H."/>
            <person name="Andersen M.R."/>
            <person name="Baker S.E."/>
        </authorList>
    </citation>
    <scope>NUCLEOTIDE SEQUENCE [LARGE SCALE GENOMIC DNA]</scope>
    <source>
        <strain evidence="2 3">CBS 121591</strain>
    </source>
</reference>
<dbReference type="GeneID" id="37144054"/>
<dbReference type="Proteomes" id="UP000248340">
    <property type="component" value="Unassembled WGS sequence"/>
</dbReference>
<evidence type="ECO:0000256" key="1">
    <source>
        <dbReference type="SAM" id="MobiDB-lite"/>
    </source>
</evidence>
<dbReference type="EMBL" id="KZ821675">
    <property type="protein sequence ID" value="PYH86927.1"/>
    <property type="molecule type" value="Genomic_DNA"/>
</dbReference>
<organism evidence="2 3">
    <name type="scientific">Aspergillus uvarum CBS 121591</name>
    <dbReference type="NCBI Taxonomy" id="1448315"/>
    <lineage>
        <taxon>Eukaryota</taxon>
        <taxon>Fungi</taxon>
        <taxon>Dikarya</taxon>
        <taxon>Ascomycota</taxon>
        <taxon>Pezizomycotina</taxon>
        <taxon>Eurotiomycetes</taxon>
        <taxon>Eurotiomycetidae</taxon>
        <taxon>Eurotiales</taxon>
        <taxon>Aspergillaceae</taxon>
        <taxon>Aspergillus</taxon>
        <taxon>Aspergillus subgen. Circumdati</taxon>
    </lineage>
</organism>
<feature type="region of interest" description="Disordered" evidence="1">
    <location>
        <begin position="49"/>
        <end position="70"/>
    </location>
</feature>
<keyword evidence="3" id="KW-1185">Reference proteome</keyword>
<dbReference type="AlphaFoldDB" id="A0A319CWZ9"/>
<sequence>MRTPYSMCIVLVSVPSQSIPGSHPIRGSAVTRRTKTSSLRASLSLTAPENSFPRRATHNIHPTNHHRNETTTRRLDIPIPFHPSPVLPFFLSSPPFLPLLSLYTHDQHHPPPPSPLF</sequence>
<name>A0A319CWZ9_9EURO</name>
<evidence type="ECO:0000313" key="2">
    <source>
        <dbReference type="EMBL" id="PYH86927.1"/>
    </source>
</evidence>
<gene>
    <name evidence="2" type="ORF">BO82DRAFT_54256</name>
</gene>
<proteinExistence type="predicted"/>
<evidence type="ECO:0000313" key="3">
    <source>
        <dbReference type="Proteomes" id="UP000248340"/>
    </source>
</evidence>
<dbReference type="VEuPathDB" id="FungiDB:BO82DRAFT_54256"/>
<accession>A0A319CWZ9</accession>
<dbReference type="RefSeq" id="XP_025497127.1">
    <property type="nucleotide sequence ID" value="XM_025641312.1"/>
</dbReference>